<evidence type="ECO:0000256" key="11">
    <source>
        <dbReference type="SAM" id="SignalP"/>
    </source>
</evidence>
<dbReference type="Pfam" id="PF03896">
    <property type="entry name" value="TRAP_alpha"/>
    <property type="match status" value="1"/>
</dbReference>
<dbReference type="PANTHER" id="PTHR12924">
    <property type="entry name" value="TRANSLOCON-ASSOCIATED PROTEIN, ALPHA SUBUNIT"/>
    <property type="match status" value="1"/>
</dbReference>
<evidence type="ECO:0000256" key="3">
    <source>
        <dbReference type="ARBA" id="ARBA00022729"/>
    </source>
</evidence>
<proteinExistence type="inferred from homology"/>
<comment type="similarity">
    <text evidence="8">Belongs to the IRC22 family.</text>
</comment>
<name>A0A507E2P5_9FUNG</name>
<evidence type="ECO:0000256" key="9">
    <source>
        <dbReference type="SAM" id="MobiDB-lite"/>
    </source>
</evidence>
<evidence type="ECO:0000256" key="6">
    <source>
        <dbReference type="ARBA" id="ARBA00023136"/>
    </source>
</evidence>
<gene>
    <name evidence="12" type="ORF">PhCBS80983_g03348</name>
</gene>
<evidence type="ECO:0000256" key="8">
    <source>
        <dbReference type="ARBA" id="ARBA00038311"/>
    </source>
</evidence>
<feature type="chain" id="PRO_5021388630" evidence="11">
    <location>
        <begin position="29"/>
        <end position="256"/>
    </location>
</feature>
<comment type="function">
    <text evidence="7">Is probably involved in a pathway contributing to genomic integrity.</text>
</comment>
<dbReference type="PANTHER" id="PTHR12924:SF0">
    <property type="entry name" value="TRANSLOCON-ASSOCIATED PROTEIN SUBUNIT ALPHA"/>
    <property type="match status" value="1"/>
</dbReference>
<evidence type="ECO:0000313" key="13">
    <source>
        <dbReference type="Proteomes" id="UP000318582"/>
    </source>
</evidence>
<feature type="compositionally biased region" description="Low complexity" evidence="9">
    <location>
        <begin position="207"/>
        <end position="217"/>
    </location>
</feature>
<evidence type="ECO:0000256" key="7">
    <source>
        <dbReference type="ARBA" id="ARBA00037565"/>
    </source>
</evidence>
<accession>A0A507E2P5</accession>
<dbReference type="Proteomes" id="UP000318582">
    <property type="component" value="Unassembled WGS sequence"/>
</dbReference>
<evidence type="ECO:0000256" key="2">
    <source>
        <dbReference type="ARBA" id="ARBA00022692"/>
    </source>
</evidence>
<sequence>MHFPRSFLVCLALVLAVISPCFIGAAAATQDAERQRIDSKTGLIFTHEFPANPFNMITAGEATEIKLHIDNQGELKQTVFAVSGFLSQPNNHTMPKRNLTSRSYKTAVGPSDKVTVTYKFELESEPGEHGLVIYVDVTDEEGKSRRTVGYKGLVKVVENDSMFDLQSISIYLMTLALFGGIAYMSYDSFMGGNKKKAGSRTKRAAAAAAGPVVESTAEPGKPDMDWIPQHLVDAQNGVRRQSSRIKKRQGSTSSSK</sequence>
<evidence type="ECO:0000256" key="1">
    <source>
        <dbReference type="ARBA" id="ARBA00004115"/>
    </source>
</evidence>
<dbReference type="InterPro" id="IPR005595">
    <property type="entry name" value="TRAP_alpha"/>
</dbReference>
<feature type="signal peptide" evidence="11">
    <location>
        <begin position="1"/>
        <end position="28"/>
    </location>
</feature>
<dbReference type="EMBL" id="QEAQ01000041">
    <property type="protein sequence ID" value="TPX58106.1"/>
    <property type="molecule type" value="Genomic_DNA"/>
</dbReference>
<evidence type="ECO:0000256" key="5">
    <source>
        <dbReference type="ARBA" id="ARBA00022989"/>
    </source>
</evidence>
<keyword evidence="5 10" id="KW-1133">Transmembrane helix</keyword>
<keyword evidence="4" id="KW-0256">Endoplasmic reticulum</keyword>
<keyword evidence="2 10" id="KW-0812">Transmembrane</keyword>
<dbReference type="STRING" id="109895.A0A507E2P5"/>
<keyword evidence="6 10" id="KW-0472">Membrane</keyword>
<feature type="region of interest" description="Disordered" evidence="9">
    <location>
        <begin position="207"/>
        <end position="256"/>
    </location>
</feature>
<protein>
    <submittedName>
        <fullName evidence="12">Uncharacterized protein</fullName>
    </submittedName>
</protein>
<organism evidence="12 13">
    <name type="scientific">Powellomyces hirtus</name>
    <dbReference type="NCBI Taxonomy" id="109895"/>
    <lineage>
        <taxon>Eukaryota</taxon>
        <taxon>Fungi</taxon>
        <taxon>Fungi incertae sedis</taxon>
        <taxon>Chytridiomycota</taxon>
        <taxon>Chytridiomycota incertae sedis</taxon>
        <taxon>Chytridiomycetes</taxon>
        <taxon>Spizellomycetales</taxon>
        <taxon>Powellomycetaceae</taxon>
        <taxon>Powellomyces</taxon>
    </lineage>
</organism>
<comment type="caution">
    <text evidence="12">The sequence shown here is derived from an EMBL/GenBank/DDBJ whole genome shotgun (WGS) entry which is preliminary data.</text>
</comment>
<dbReference type="AlphaFoldDB" id="A0A507E2P5"/>
<evidence type="ECO:0000313" key="12">
    <source>
        <dbReference type="EMBL" id="TPX58106.1"/>
    </source>
</evidence>
<keyword evidence="13" id="KW-1185">Reference proteome</keyword>
<reference evidence="12 13" key="1">
    <citation type="journal article" date="2019" name="Sci. Rep.">
        <title>Comparative genomics of chytrid fungi reveal insights into the obligate biotrophic and pathogenic lifestyle of Synchytrium endobioticum.</title>
        <authorList>
            <person name="van de Vossenberg B.T.L.H."/>
            <person name="Warris S."/>
            <person name="Nguyen H.D.T."/>
            <person name="van Gent-Pelzer M.P.E."/>
            <person name="Joly D.L."/>
            <person name="van de Geest H.C."/>
            <person name="Bonants P.J.M."/>
            <person name="Smith D.S."/>
            <person name="Levesque C.A."/>
            <person name="van der Lee T.A.J."/>
        </authorList>
    </citation>
    <scope>NUCLEOTIDE SEQUENCE [LARGE SCALE GENOMIC DNA]</scope>
    <source>
        <strain evidence="12 13">CBS 809.83</strain>
    </source>
</reference>
<comment type="subcellular location">
    <subcellularLocation>
        <location evidence="1">Endoplasmic reticulum membrane</location>
        <topology evidence="1">Single-pass type I membrane protein</topology>
    </subcellularLocation>
</comment>
<evidence type="ECO:0000256" key="10">
    <source>
        <dbReference type="SAM" id="Phobius"/>
    </source>
</evidence>
<dbReference type="GO" id="GO:0005789">
    <property type="term" value="C:endoplasmic reticulum membrane"/>
    <property type="evidence" value="ECO:0007669"/>
    <property type="project" value="UniProtKB-SubCell"/>
</dbReference>
<evidence type="ECO:0000256" key="4">
    <source>
        <dbReference type="ARBA" id="ARBA00022824"/>
    </source>
</evidence>
<keyword evidence="3 11" id="KW-0732">Signal</keyword>
<feature type="transmembrane region" description="Helical" evidence="10">
    <location>
        <begin position="168"/>
        <end position="186"/>
    </location>
</feature>